<name>A0A6A4GR36_9AGAR</name>
<evidence type="ECO:0000313" key="3">
    <source>
        <dbReference type="Proteomes" id="UP000799118"/>
    </source>
</evidence>
<evidence type="ECO:0000313" key="2">
    <source>
        <dbReference type="EMBL" id="KAE9388239.1"/>
    </source>
</evidence>
<feature type="compositionally biased region" description="Polar residues" evidence="1">
    <location>
        <begin position="1"/>
        <end position="14"/>
    </location>
</feature>
<protein>
    <submittedName>
        <fullName evidence="2">Uncharacterized protein</fullName>
    </submittedName>
</protein>
<organism evidence="2 3">
    <name type="scientific">Gymnopus androsaceus JB14</name>
    <dbReference type="NCBI Taxonomy" id="1447944"/>
    <lineage>
        <taxon>Eukaryota</taxon>
        <taxon>Fungi</taxon>
        <taxon>Dikarya</taxon>
        <taxon>Basidiomycota</taxon>
        <taxon>Agaricomycotina</taxon>
        <taxon>Agaricomycetes</taxon>
        <taxon>Agaricomycetidae</taxon>
        <taxon>Agaricales</taxon>
        <taxon>Marasmiineae</taxon>
        <taxon>Omphalotaceae</taxon>
        <taxon>Gymnopus</taxon>
    </lineage>
</organism>
<feature type="region of interest" description="Disordered" evidence="1">
    <location>
        <begin position="1"/>
        <end position="28"/>
    </location>
</feature>
<feature type="region of interest" description="Disordered" evidence="1">
    <location>
        <begin position="249"/>
        <end position="306"/>
    </location>
</feature>
<dbReference type="EMBL" id="ML769754">
    <property type="protein sequence ID" value="KAE9388239.1"/>
    <property type="molecule type" value="Genomic_DNA"/>
</dbReference>
<dbReference type="AlphaFoldDB" id="A0A6A4GR36"/>
<dbReference type="Proteomes" id="UP000799118">
    <property type="component" value="Unassembled WGS sequence"/>
</dbReference>
<keyword evidence="3" id="KW-1185">Reference proteome</keyword>
<feature type="compositionally biased region" description="Low complexity" evidence="1">
    <location>
        <begin position="261"/>
        <end position="288"/>
    </location>
</feature>
<accession>A0A6A4GR36</accession>
<proteinExistence type="predicted"/>
<reference evidence="2" key="1">
    <citation type="journal article" date="2019" name="Environ. Microbiol.">
        <title>Fungal ecological strategies reflected in gene transcription - a case study of two litter decomposers.</title>
        <authorList>
            <person name="Barbi F."/>
            <person name="Kohler A."/>
            <person name="Barry K."/>
            <person name="Baskaran P."/>
            <person name="Daum C."/>
            <person name="Fauchery L."/>
            <person name="Ihrmark K."/>
            <person name="Kuo A."/>
            <person name="LaButti K."/>
            <person name="Lipzen A."/>
            <person name="Morin E."/>
            <person name="Grigoriev I.V."/>
            <person name="Henrissat B."/>
            <person name="Lindahl B."/>
            <person name="Martin F."/>
        </authorList>
    </citation>
    <scope>NUCLEOTIDE SEQUENCE</scope>
    <source>
        <strain evidence="2">JB14</strain>
    </source>
</reference>
<gene>
    <name evidence="2" type="ORF">BT96DRAFT_947766</name>
</gene>
<evidence type="ECO:0000256" key="1">
    <source>
        <dbReference type="SAM" id="MobiDB-lite"/>
    </source>
</evidence>
<sequence>MVAPSSLRSASHALNSMRRPAMSFQPPTEAELRATISCLERETRRLEAAQGATHTELRHLQCINDANVVEVEHLLSKLSIANEAILGFREAFSNIENHVVEMETNCRAEKAEKESIVDNLTQTFQVNVALLSRRRTEKLVLLQPRPPLPIMPTLRVLFAHTGFDVLRQFAIEANTPELQALLEAINCPLELNLMFFHKVLGARHLLKQLYTFNCELVAHRSLQHFPSMDTMVLGHMVCRAFPSFGSATPSPQGTIAPPTSPTSSSSSTDDSLLDLVPVSDSSSGLVSSKHSADNLDKDAGNIEGKWDVIDVKHPKLEHSSEA</sequence>
<feature type="compositionally biased region" description="Basic and acidic residues" evidence="1">
    <location>
        <begin position="290"/>
        <end position="306"/>
    </location>
</feature>